<comment type="similarity">
    <text evidence="11">Belongs to the binding-protein-dependent transport system permease family.</text>
</comment>
<comment type="subcellular location">
    <subcellularLocation>
        <location evidence="1">Cell inner membrane</location>
        <topology evidence="1">Multi-pass membrane protein</topology>
    </subcellularLocation>
    <subcellularLocation>
        <location evidence="11">Cell membrane</location>
        <topology evidence="11">Multi-pass membrane protein</topology>
    </subcellularLocation>
</comment>
<feature type="domain" description="ABC transmembrane type-1" evidence="12">
    <location>
        <begin position="56"/>
        <end position="261"/>
    </location>
</feature>
<keyword evidence="9 11" id="KW-1133">Transmembrane helix</keyword>
<reference evidence="14" key="1">
    <citation type="journal article" date="2019" name="Int. J. Syst. Evol. Microbiol.">
        <title>The Global Catalogue of Microorganisms (GCM) 10K type strain sequencing project: providing services to taxonomists for standard genome sequencing and annotation.</title>
        <authorList>
            <consortium name="The Broad Institute Genomics Platform"/>
            <consortium name="The Broad Institute Genome Sequencing Center for Infectious Disease"/>
            <person name="Wu L."/>
            <person name="Ma J."/>
        </authorList>
    </citation>
    <scope>NUCLEOTIDE SEQUENCE [LARGE SCALE GENOMIC DNA]</scope>
    <source>
        <strain evidence="14">CCUG 61707</strain>
    </source>
</reference>
<evidence type="ECO:0000256" key="6">
    <source>
        <dbReference type="ARBA" id="ARBA00022519"/>
    </source>
</evidence>
<feature type="transmembrane region" description="Helical" evidence="11">
    <location>
        <begin position="12"/>
        <end position="31"/>
    </location>
</feature>
<keyword evidence="5" id="KW-1003">Cell membrane</keyword>
<evidence type="ECO:0000256" key="9">
    <source>
        <dbReference type="ARBA" id="ARBA00022989"/>
    </source>
</evidence>
<evidence type="ECO:0000259" key="12">
    <source>
        <dbReference type="PROSITE" id="PS50928"/>
    </source>
</evidence>
<feature type="transmembrane region" description="Helical" evidence="11">
    <location>
        <begin position="330"/>
        <end position="355"/>
    </location>
</feature>
<keyword evidence="10 11" id="KW-0472">Membrane</keyword>
<gene>
    <name evidence="13" type="primary">thiP</name>
    <name evidence="13" type="ORF">ACFQ02_01725</name>
</gene>
<keyword evidence="6" id="KW-0997">Cell inner membrane</keyword>
<dbReference type="PANTHER" id="PTHR30183:SF9">
    <property type="entry name" value="THIAMINE TRANSPORT SYSTEM PERMEASE PROTEIN THIP"/>
    <property type="match status" value="1"/>
</dbReference>
<evidence type="ECO:0000256" key="1">
    <source>
        <dbReference type="ARBA" id="ARBA00004429"/>
    </source>
</evidence>
<evidence type="ECO:0000256" key="8">
    <source>
        <dbReference type="ARBA" id="ARBA00022737"/>
    </source>
</evidence>
<keyword evidence="7 11" id="KW-0812">Transmembrane</keyword>
<evidence type="ECO:0000256" key="2">
    <source>
        <dbReference type="ARBA" id="ARBA00011650"/>
    </source>
</evidence>
<evidence type="ECO:0000256" key="11">
    <source>
        <dbReference type="RuleBase" id="RU363032"/>
    </source>
</evidence>
<feature type="transmembrane region" description="Helical" evidence="11">
    <location>
        <begin position="464"/>
        <end position="485"/>
    </location>
</feature>
<dbReference type="Pfam" id="PF00528">
    <property type="entry name" value="BPD_transp_1"/>
    <property type="match status" value="1"/>
</dbReference>
<dbReference type="PANTHER" id="PTHR30183">
    <property type="entry name" value="MOLYBDENUM TRANSPORT SYSTEM PERMEASE PROTEIN MODB"/>
    <property type="match status" value="1"/>
</dbReference>
<evidence type="ECO:0000256" key="3">
    <source>
        <dbReference type="ARBA" id="ARBA00016947"/>
    </source>
</evidence>
<dbReference type="PROSITE" id="PS50928">
    <property type="entry name" value="ABC_TM1"/>
    <property type="match status" value="2"/>
</dbReference>
<organism evidence="13 14">
    <name type="scientific">Seminibacterium arietis</name>
    <dbReference type="NCBI Taxonomy" id="1173502"/>
    <lineage>
        <taxon>Bacteria</taxon>
        <taxon>Pseudomonadati</taxon>
        <taxon>Pseudomonadota</taxon>
        <taxon>Gammaproteobacteria</taxon>
        <taxon>Pasteurellales</taxon>
        <taxon>Pasteurellaceae</taxon>
        <taxon>Seminibacterium</taxon>
    </lineage>
</organism>
<sequence length="532" mass="59681">MNLSLKKLRPAHYMGGICVILGLTAFYAIALKSVFSVSENADWHSFLKDSYLHHVIFFSVLQAFLSAWLSIIIGVFFARTLFYLEFVGKSLVLKLLSLTYVLPSLVAVFGIIGIYGNAGWIANITARLNIDWQPNIYGLSGILVANLFFNIPLATKIFLQSLCSIPNQQRQLAAQLGIRGWQFIRLIELPYLRQQLLSLFALVFMLCFTGFTIVLTLGGGPQYTTLEVAIYQAIVFEFNLSKAALFALLQFLFCFVIFSTMSSFSKNHIAEINQKKLWKASQSSAVKILQLFILLTILLFLLTPLLNIIVAGFNLHLIFQSLQNPQLWRALGYSITIAPISACTALIFSIALLLLSRRLQWLNYNNVANAILNAGMVILAIPTLVLAMGLFICLQHIDFTPIHLFGIVVLCNALAAMPFVLRILHTPMNNNMQYYEKLCQSLGIKGIARWYWVERHTLSHPLKYAFAIACALSLGDFTAIALFGTQDFTSLPHLLYSQLGSYRNQEGAVTALLLLIFCSLIFIFAEHHHDKT</sequence>
<dbReference type="NCBIfam" id="NF006952">
    <property type="entry name" value="PRK09433.1-3"/>
    <property type="match status" value="1"/>
</dbReference>
<name>A0ABW3I6N8_9PAST</name>
<feature type="transmembrane region" description="Helical" evidence="11">
    <location>
        <begin position="404"/>
        <end position="424"/>
    </location>
</feature>
<feature type="domain" description="ABC transmembrane type-1" evidence="12">
    <location>
        <begin position="331"/>
        <end position="525"/>
    </location>
</feature>
<feature type="transmembrane region" description="Helical" evidence="11">
    <location>
        <begin position="196"/>
        <end position="217"/>
    </location>
</feature>
<dbReference type="InterPro" id="IPR000515">
    <property type="entry name" value="MetI-like"/>
</dbReference>
<feature type="transmembrane region" description="Helical" evidence="11">
    <location>
        <begin position="51"/>
        <end position="79"/>
    </location>
</feature>
<feature type="transmembrane region" description="Helical" evidence="11">
    <location>
        <begin position="505"/>
        <end position="525"/>
    </location>
</feature>
<feature type="transmembrane region" description="Helical" evidence="11">
    <location>
        <begin position="367"/>
        <end position="392"/>
    </location>
</feature>
<feature type="transmembrane region" description="Helical" evidence="11">
    <location>
        <begin position="243"/>
        <end position="264"/>
    </location>
</feature>
<evidence type="ECO:0000256" key="4">
    <source>
        <dbReference type="ARBA" id="ARBA00022448"/>
    </source>
</evidence>
<dbReference type="InterPro" id="IPR005947">
    <property type="entry name" value="ThiP_ABC_transpt"/>
</dbReference>
<keyword evidence="8" id="KW-0677">Repeat</keyword>
<dbReference type="Proteomes" id="UP001596996">
    <property type="component" value="Unassembled WGS sequence"/>
</dbReference>
<comment type="caution">
    <text evidence="13">The sequence shown here is derived from an EMBL/GenBank/DDBJ whole genome shotgun (WGS) entry which is preliminary data.</text>
</comment>
<evidence type="ECO:0000256" key="7">
    <source>
        <dbReference type="ARBA" id="ARBA00022692"/>
    </source>
</evidence>
<feature type="transmembrane region" description="Helical" evidence="11">
    <location>
        <begin position="285"/>
        <end position="310"/>
    </location>
</feature>
<evidence type="ECO:0000256" key="5">
    <source>
        <dbReference type="ARBA" id="ARBA00022475"/>
    </source>
</evidence>
<proteinExistence type="inferred from homology"/>
<dbReference type="NCBIfam" id="TIGR01253">
    <property type="entry name" value="thiP"/>
    <property type="match status" value="1"/>
</dbReference>
<keyword evidence="4 11" id="KW-0813">Transport</keyword>
<dbReference type="RefSeq" id="WP_380818521.1">
    <property type="nucleotide sequence ID" value="NZ_JBHTJN010000004.1"/>
</dbReference>
<dbReference type="SUPFAM" id="SSF161098">
    <property type="entry name" value="MetI-like"/>
    <property type="match status" value="2"/>
</dbReference>
<feature type="transmembrane region" description="Helical" evidence="11">
    <location>
        <begin position="136"/>
        <end position="159"/>
    </location>
</feature>
<accession>A0ABW3I6N8</accession>
<dbReference type="Gene3D" id="1.10.3720.10">
    <property type="entry name" value="MetI-like"/>
    <property type="match status" value="2"/>
</dbReference>
<evidence type="ECO:0000256" key="10">
    <source>
        <dbReference type="ARBA" id="ARBA00023136"/>
    </source>
</evidence>
<comment type="subunit">
    <text evidence="2">The complex is composed of two ATP-binding proteins (ThiQ), two transmembrane proteins (ThiP) and a solute-binding protein (ThiB).</text>
</comment>
<dbReference type="EMBL" id="JBHTJN010000004">
    <property type="protein sequence ID" value="MFD0965586.1"/>
    <property type="molecule type" value="Genomic_DNA"/>
</dbReference>
<feature type="transmembrane region" description="Helical" evidence="11">
    <location>
        <begin position="91"/>
        <end position="116"/>
    </location>
</feature>
<dbReference type="InterPro" id="IPR035906">
    <property type="entry name" value="MetI-like_sf"/>
</dbReference>
<evidence type="ECO:0000313" key="13">
    <source>
        <dbReference type="EMBL" id="MFD0965586.1"/>
    </source>
</evidence>
<keyword evidence="14" id="KW-1185">Reference proteome</keyword>
<dbReference type="CDD" id="cd06261">
    <property type="entry name" value="TM_PBP2"/>
    <property type="match status" value="2"/>
</dbReference>
<protein>
    <recommendedName>
        <fullName evidence="3">Thiamine transport system permease protein ThiP</fullName>
    </recommendedName>
</protein>
<evidence type="ECO:0000313" key="14">
    <source>
        <dbReference type="Proteomes" id="UP001596996"/>
    </source>
</evidence>